<dbReference type="AlphaFoldDB" id="A0A7W9ETF5"/>
<dbReference type="PANTHER" id="PTHR31047:SF0">
    <property type="entry name" value="MEIOTICALLY UP-REGULATED GENE 157 PROTEIN"/>
    <property type="match status" value="1"/>
</dbReference>
<dbReference type="Gene3D" id="1.50.10.10">
    <property type="match status" value="1"/>
</dbReference>
<dbReference type="PIRSF" id="PIRSF028846">
    <property type="entry name" value="UCP028846"/>
    <property type="match status" value="1"/>
</dbReference>
<dbReference type="SMART" id="SM01149">
    <property type="entry name" value="DUF1237"/>
    <property type="match status" value="1"/>
</dbReference>
<comment type="caution">
    <text evidence="1">The sequence shown here is derived from an EMBL/GenBank/DDBJ whole genome shotgun (WGS) entry which is preliminary data.</text>
</comment>
<protein>
    <recommendedName>
        <fullName evidence="3">Metal-independent alpha-mannosidase</fullName>
    </recommendedName>
</protein>
<dbReference type="PROSITE" id="PS51318">
    <property type="entry name" value="TAT"/>
    <property type="match status" value="1"/>
</dbReference>
<dbReference type="Proteomes" id="UP000546200">
    <property type="component" value="Unassembled WGS sequence"/>
</dbReference>
<sequence length="481" mass="52819">MSGIGTPDRRTVLAGAGALALSTALPAEASAQAFVSKRPPAGQRRFISKAVEAEIRRVKAKVADPELAWLFENCYPNTLDTTVEASTLAGRPDTFIITGDINAMWLRDSSAQAQTYVHLAARDADLRRLFQGLIQRQARCILLDPYANAYMKDPAAKSNLEWSQVDDTEMKPGVAERKWEIDSLCYTMRIAHAYWTNTRDKTPFDDTWSRAARLAVATFRVQQRKDGPGPYHFQRKAAAPTDSLPMAGFGAPTRKVGLIHSGFRPSDDACVYPFLIPSNLFAVSALRKVAQVHRETRGDDAAAVEAEALATEVDAALRAHALVPDGQGGQVWAYEIDGFGNWIFMDDANVPSLSGLALIGAAAREDALFRRTAALAWSARNPYFFAGTAAQGIGGPHIGQDMIWPMSIITHAMNSDDDAVIRQCLSWLKATHGGTGFMHESFNKDDPKTFTRSWFAWANGLFGDLILDLERRKPALLAQQY</sequence>
<accession>A0A7W9ETF5</accession>
<dbReference type="GO" id="GO:0005975">
    <property type="term" value="P:carbohydrate metabolic process"/>
    <property type="evidence" value="ECO:0007669"/>
    <property type="project" value="InterPro"/>
</dbReference>
<keyword evidence="2" id="KW-1185">Reference proteome</keyword>
<dbReference type="InterPro" id="IPR006311">
    <property type="entry name" value="TAT_signal"/>
</dbReference>
<evidence type="ECO:0000313" key="1">
    <source>
        <dbReference type="EMBL" id="MBB5714111.1"/>
    </source>
</evidence>
<evidence type="ECO:0000313" key="2">
    <source>
        <dbReference type="Proteomes" id="UP000546200"/>
    </source>
</evidence>
<dbReference type="Pfam" id="PF06824">
    <property type="entry name" value="Glyco_hydro_125"/>
    <property type="match status" value="1"/>
</dbReference>
<reference evidence="1 2" key="1">
    <citation type="submission" date="2020-08" db="EMBL/GenBank/DDBJ databases">
        <title>Genomic Encyclopedia of Type Strains, Phase IV (KMG-IV): sequencing the most valuable type-strain genomes for metagenomic binning, comparative biology and taxonomic classification.</title>
        <authorList>
            <person name="Goeker M."/>
        </authorList>
    </citation>
    <scope>NUCLEOTIDE SEQUENCE [LARGE SCALE GENOMIC DNA]</scope>
    <source>
        <strain evidence="1 2">DSM 100044</strain>
    </source>
</reference>
<dbReference type="InterPro" id="IPR012341">
    <property type="entry name" value="6hp_glycosidase-like_sf"/>
</dbReference>
<gene>
    <name evidence="1" type="ORF">FHS94_000934</name>
</gene>
<dbReference type="EMBL" id="JACIJK010000002">
    <property type="protein sequence ID" value="MBB5714111.1"/>
    <property type="molecule type" value="Genomic_DNA"/>
</dbReference>
<dbReference type="PANTHER" id="PTHR31047">
    <property type="entry name" value="MEIOTICALLY UP-REGULATED GENE 157 PROTEIN"/>
    <property type="match status" value="1"/>
</dbReference>
<name>A0A7W9ETF5_9SPHN</name>
<dbReference type="InterPro" id="IPR008928">
    <property type="entry name" value="6-hairpin_glycosidase_sf"/>
</dbReference>
<dbReference type="SUPFAM" id="SSF48208">
    <property type="entry name" value="Six-hairpin glycosidases"/>
    <property type="match status" value="1"/>
</dbReference>
<proteinExistence type="predicted"/>
<evidence type="ECO:0008006" key="3">
    <source>
        <dbReference type="Google" id="ProtNLM"/>
    </source>
</evidence>
<organism evidence="1 2">
    <name type="scientific">Sphingomonas aerophila</name>
    <dbReference type="NCBI Taxonomy" id="1344948"/>
    <lineage>
        <taxon>Bacteria</taxon>
        <taxon>Pseudomonadati</taxon>
        <taxon>Pseudomonadota</taxon>
        <taxon>Alphaproteobacteria</taxon>
        <taxon>Sphingomonadales</taxon>
        <taxon>Sphingomonadaceae</taxon>
        <taxon>Sphingomonas</taxon>
    </lineage>
</organism>
<dbReference type="InterPro" id="IPR008313">
    <property type="entry name" value="GH125"/>
</dbReference>